<dbReference type="GO" id="GO:0007165">
    <property type="term" value="P:signal transduction"/>
    <property type="evidence" value="ECO:0007669"/>
    <property type="project" value="InterPro"/>
</dbReference>
<dbReference type="KEGG" id="sgu:SGLAU_22585"/>
<accession>A0A089XEZ5</accession>
<protein>
    <submittedName>
        <fullName evidence="3">ATP/GTP binding protein</fullName>
    </submittedName>
</protein>
<dbReference type="AlphaFoldDB" id="A0A089XEZ5"/>
<dbReference type="InterPro" id="IPR000157">
    <property type="entry name" value="TIR_dom"/>
</dbReference>
<dbReference type="Gene3D" id="3.40.50.10140">
    <property type="entry name" value="Toll/interleukin-1 receptor homology (TIR) domain"/>
    <property type="match status" value="1"/>
</dbReference>
<evidence type="ECO:0000256" key="1">
    <source>
        <dbReference type="SAM" id="MobiDB-lite"/>
    </source>
</evidence>
<dbReference type="eggNOG" id="COG3903">
    <property type="taxonomic scope" value="Bacteria"/>
</dbReference>
<keyword evidence="4" id="KW-1185">Reference proteome</keyword>
<dbReference type="RefSeq" id="WP_043504038.1">
    <property type="nucleotide sequence ID" value="NZ_CP009438.1"/>
</dbReference>
<gene>
    <name evidence="3" type="ORF">SGLAU_22585</name>
</gene>
<feature type="compositionally biased region" description="Low complexity" evidence="1">
    <location>
        <begin position="161"/>
        <end position="174"/>
    </location>
</feature>
<evidence type="ECO:0000313" key="4">
    <source>
        <dbReference type="Proteomes" id="UP000029482"/>
    </source>
</evidence>
<dbReference type="EMBL" id="CP009438">
    <property type="protein sequence ID" value="AIS00467.1"/>
    <property type="molecule type" value="Genomic_DNA"/>
</dbReference>
<feature type="compositionally biased region" description="Pro residues" evidence="1">
    <location>
        <begin position="138"/>
        <end position="147"/>
    </location>
</feature>
<evidence type="ECO:0000313" key="3">
    <source>
        <dbReference type="EMBL" id="AIS00467.1"/>
    </source>
</evidence>
<evidence type="ECO:0000259" key="2">
    <source>
        <dbReference type="PROSITE" id="PS50104"/>
    </source>
</evidence>
<dbReference type="STRING" id="1907.SGLAU_22585"/>
<dbReference type="SMART" id="SM00255">
    <property type="entry name" value="TIR"/>
    <property type="match status" value="1"/>
</dbReference>
<reference evidence="4" key="1">
    <citation type="journal article" date="2015" name="J. Biotechnol.">
        <title>Complete genome sequence of the actinobacterium Streptomyces glaucescens GLA.O (DSM 40922) consisting of a linear chromosome and one linear plasmid.</title>
        <authorList>
            <person name="Ortseifen V."/>
            <person name="Winkler A."/>
            <person name="Albersmeier A."/>
            <person name="Wendler S."/>
            <person name="Puhler A."/>
            <person name="Kalinowski J."/>
            <person name="Ruckert C."/>
        </authorList>
    </citation>
    <scope>NUCLEOTIDE SEQUENCE [LARGE SCALE GENOMIC DNA]</scope>
    <source>
        <strain evidence="4">DSM 40922 / GLA O</strain>
    </source>
</reference>
<organism evidence="3 4">
    <name type="scientific">Streptomyces glaucescens</name>
    <dbReference type="NCBI Taxonomy" id="1907"/>
    <lineage>
        <taxon>Bacteria</taxon>
        <taxon>Bacillati</taxon>
        <taxon>Actinomycetota</taxon>
        <taxon>Actinomycetes</taxon>
        <taxon>Kitasatosporales</taxon>
        <taxon>Streptomycetaceae</taxon>
        <taxon>Streptomyces</taxon>
    </lineage>
</organism>
<dbReference type="SUPFAM" id="SSF52200">
    <property type="entry name" value="Toll/Interleukin receptor TIR domain"/>
    <property type="match status" value="1"/>
</dbReference>
<proteinExistence type="predicted"/>
<dbReference type="PROSITE" id="PS50104">
    <property type="entry name" value="TIR"/>
    <property type="match status" value="1"/>
</dbReference>
<dbReference type="HOGENOM" id="CLU_117632_0_0_11"/>
<dbReference type="OrthoDB" id="218695at2"/>
<feature type="domain" description="TIR" evidence="2">
    <location>
        <begin position="4"/>
        <end position="135"/>
    </location>
</feature>
<sequence>MSGTTQRYFISYAGVDRSWAEWVGYHLEQAGHQVTLDVWDWRTGDDFVQRMDEGLVQADAVVALFSKSYFEPGRWTGEERSAVLARRDRVIPLAIEPLTNHDIPPLLASRVRKDLHGLDEKDAVAALLAAVQGGVRPSSPPPFPGAPAAPRGPGSPPPYPGTVTAAPAAAAPAKPDQPKTGTA</sequence>
<dbReference type="Pfam" id="PF13676">
    <property type="entry name" value="TIR_2"/>
    <property type="match status" value="1"/>
</dbReference>
<dbReference type="Proteomes" id="UP000029482">
    <property type="component" value="Chromosome"/>
</dbReference>
<feature type="region of interest" description="Disordered" evidence="1">
    <location>
        <begin position="135"/>
        <end position="183"/>
    </location>
</feature>
<dbReference type="InterPro" id="IPR035897">
    <property type="entry name" value="Toll_tir_struct_dom_sf"/>
</dbReference>
<name>A0A089XEZ5_STRGA</name>